<accession>A0ABS1K319</accession>
<feature type="region of interest" description="Disordered" evidence="1">
    <location>
        <begin position="1"/>
        <end position="94"/>
    </location>
</feature>
<evidence type="ECO:0000256" key="1">
    <source>
        <dbReference type="SAM" id="MobiDB-lite"/>
    </source>
</evidence>
<name>A0ABS1K319_9MICC</name>
<dbReference type="EMBL" id="JAERRC010000024">
    <property type="protein sequence ID" value="MBL0706010.1"/>
    <property type="molecule type" value="Genomic_DNA"/>
</dbReference>
<feature type="compositionally biased region" description="Polar residues" evidence="1">
    <location>
        <begin position="1"/>
        <end position="11"/>
    </location>
</feature>
<sequence length="159" mass="16778">MATNTTRTDASATHPIAPDPHAVEARSAGRAPSPADDRLLHPLRPVRRRPARAPHSPTGGLGERTTAAGRAASSVRVPLRSGHAPAALRTVPPTVVPDHSGDLLGLPDLSGLRRALRHAWAWIIREVRAAAEIDARVAGRREEDSVAMARAGANPLRLG</sequence>
<gene>
    <name evidence="2" type="ORF">JJE72_10885</name>
</gene>
<dbReference type="RefSeq" id="WP_189692544.1">
    <property type="nucleotide sequence ID" value="NZ_BNCM01000002.1"/>
</dbReference>
<keyword evidence="3" id="KW-1185">Reference proteome</keyword>
<evidence type="ECO:0000313" key="3">
    <source>
        <dbReference type="Proteomes" id="UP000639051"/>
    </source>
</evidence>
<organism evidence="2 3">
    <name type="scientific">Sinomonas cellulolyticus</name>
    <dbReference type="NCBI Taxonomy" id="2801916"/>
    <lineage>
        <taxon>Bacteria</taxon>
        <taxon>Bacillati</taxon>
        <taxon>Actinomycetota</taxon>
        <taxon>Actinomycetes</taxon>
        <taxon>Micrococcales</taxon>
        <taxon>Micrococcaceae</taxon>
        <taxon>Sinomonas</taxon>
    </lineage>
</organism>
<proteinExistence type="predicted"/>
<dbReference type="Proteomes" id="UP000639051">
    <property type="component" value="Unassembled WGS sequence"/>
</dbReference>
<reference evidence="2 3" key="1">
    <citation type="submission" date="2021-01" db="EMBL/GenBank/DDBJ databases">
        <title>Genome public.</title>
        <authorList>
            <person name="Liu C."/>
            <person name="Sun Q."/>
        </authorList>
    </citation>
    <scope>NUCLEOTIDE SEQUENCE [LARGE SCALE GENOMIC DNA]</scope>
    <source>
        <strain evidence="2 3">JC656</strain>
    </source>
</reference>
<evidence type="ECO:0000313" key="2">
    <source>
        <dbReference type="EMBL" id="MBL0706010.1"/>
    </source>
</evidence>
<comment type="caution">
    <text evidence="2">The sequence shown here is derived from an EMBL/GenBank/DDBJ whole genome shotgun (WGS) entry which is preliminary data.</text>
</comment>
<protein>
    <submittedName>
        <fullName evidence="2">Uncharacterized protein</fullName>
    </submittedName>
</protein>